<dbReference type="PANTHER" id="PTHR12428">
    <property type="entry name" value="OXA1"/>
    <property type="match status" value="1"/>
</dbReference>
<evidence type="ECO:0000313" key="9">
    <source>
        <dbReference type="Proteomes" id="UP001642406"/>
    </source>
</evidence>
<keyword evidence="3 7" id="KW-0812">Transmembrane</keyword>
<dbReference type="PANTHER" id="PTHR12428:SF65">
    <property type="entry name" value="CYTOCHROME C OXIDASE ASSEMBLY PROTEIN COX18, MITOCHONDRIAL"/>
    <property type="match status" value="1"/>
</dbReference>
<evidence type="ECO:0000256" key="6">
    <source>
        <dbReference type="SAM" id="MobiDB-lite"/>
    </source>
</evidence>
<evidence type="ECO:0000313" key="8">
    <source>
        <dbReference type="EMBL" id="CAK7223244.1"/>
    </source>
</evidence>
<gene>
    <name evidence="8" type="ORF">SBRCBS47491_005142</name>
</gene>
<reference evidence="8 9" key="1">
    <citation type="submission" date="2024-01" db="EMBL/GenBank/DDBJ databases">
        <authorList>
            <person name="Allen C."/>
            <person name="Tagirdzhanova G."/>
        </authorList>
    </citation>
    <scope>NUCLEOTIDE SEQUENCE [LARGE SCALE GENOMIC DNA]</scope>
</reference>
<feature type="region of interest" description="Disordered" evidence="6">
    <location>
        <begin position="24"/>
        <end position="46"/>
    </location>
</feature>
<keyword evidence="5 7" id="KW-0472">Membrane</keyword>
<dbReference type="EMBL" id="CAWUHC010000043">
    <property type="protein sequence ID" value="CAK7223244.1"/>
    <property type="molecule type" value="Genomic_DNA"/>
</dbReference>
<keyword evidence="9" id="KW-1185">Reference proteome</keyword>
<organism evidence="8 9">
    <name type="scientific">Sporothrix bragantina</name>
    <dbReference type="NCBI Taxonomy" id="671064"/>
    <lineage>
        <taxon>Eukaryota</taxon>
        <taxon>Fungi</taxon>
        <taxon>Dikarya</taxon>
        <taxon>Ascomycota</taxon>
        <taxon>Pezizomycotina</taxon>
        <taxon>Sordariomycetes</taxon>
        <taxon>Sordariomycetidae</taxon>
        <taxon>Ophiostomatales</taxon>
        <taxon>Ophiostomataceae</taxon>
        <taxon>Sporothrix</taxon>
    </lineage>
</organism>
<comment type="subcellular location">
    <subcellularLocation>
        <location evidence="1">Membrane</location>
        <topology evidence="1">Multi-pass membrane protein</topology>
    </subcellularLocation>
</comment>
<evidence type="ECO:0000256" key="3">
    <source>
        <dbReference type="ARBA" id="ARBA00022692"/>
    </source>
</evidence>
<proteinExistence type="inferred from homology"/>
<sequence>MAQPSAHSVRALRAAWVLPAPAPAPSQCSSQQNLHRSFSTSRTTSTPHNLCAQYMRPRRPALSSWPPCCHNHAQTGLWTHISQGRRNFHFATIANATVDAAEATILQLHAVTHTPWYITVPLVALGVNLVFRLPFSVHAREIAIKRARLGPLLQAWTTVHSQEVIKERKTRSMGYMSMSSVQAEVIKRFKKTSNRVFSAFGVQQWKLYGNILALPPWLVIIEAIRRMCGAPTGLLGMILRSSGSTAVAEAAAAEATTAATAASASSDAVDVASIASTVSPQTVPDSVSALIDPTFATGGCLWFPDLTVADPYHILPFALSAMLVVNILPSTDIARRSLFGLSAKSGGVPGSGNNTPILVESVAARALQRALLIMSIFVGPLTLHFPAAIHLYWLSSAAVTYMITRAIRIIWPVPRIIANSGGLRDLPWIVPPVSSGGGTKTE</sequence>
<evidence type="ECO:0000256" key="1">
    <source>
        <dbReference type="ARBA" id="ARBA00004141"/>
    </source>
</evidence>
<evidence type="ECO:0000256" key="7">
    <source>
        <dbReference type="SAM" id="Phobius"/>
    </source>
</evidence>
<dbReference type="InterPro" id="IPR001708">
    <property type="entry name" value="YidC/ALB3/OXA1/COX18"/>
</dbReference>
<comment type="similarity">
    <text evidence="2">Belongs to the OXA1/ALB3/YidC family.</text>
</comment>
<accession>A0ABP0BVT7</accession>
<feature type="transmembrane region" description="Helical" evidence="7">
    <location>
        <begin position="370"/>
        <end position="393"/>
    </location>
</feature>
<keyword evidence="4 7" id="KW-1133">Transmembrane helix</keyword>
<evidence type="ECO:0000256" key="4">
    <source>
        <dbReference type="ARBA" id="ARBA00022989"/>
    </source>
</evidence>
<evidence type="ECO:0000256" key="5">
    <source>
        <dbReference type="ARBA" id="ARBA00023136"/>
    </source>
</evidence>
<name>A0ABP0BVT7_9PEZI</name>
<comment type="caution">
    <text evidence="8">The sequence shown here is derived from an EMBL/GenBank/DDBJ whole genome shotgun (WGS) entry which is preliminary data.</text>
</comment>
<evidence type="ECO:0008006" key="10">
    <source>
        <dbReference type="Google" id="ProtNLM"/>
    </source>
</evidence>
<evidence type="ECO:0000256" key="2">
    <source>
        <dbReference type="ARBA" id="ARBA00009877"/>
    </source>
</evidence>
<protein>
    <recommendedName>
        <fullName evidence="10">Mitochondrial export translocase</fullName>
    </recommendedName>
</protein>
<dbReference type="Proteomes" id="UP001642406">
    <property type="component" value="Unassembled WGS sequence"/>
</dbReference>